<keyword evidence="2" id="KW-1185">Reference proteome</keyword>
<sequence>MCDSGDLLCSVWHRGQMTKTYIFFLLSRLLKTVNHGFFNLYYLTLSSMSTYARIPPLDTIYEESEEMSLDAMVNSAPNSSSVNAHIASKDIDDDEITSRFVKSVSPASSCGSNSPFGSTIDMSIDDEVCSRLVPTVLK</sequence>
<evidence type="ECO:0000313" key="1">
    <source>
        <dbReference type="EMBL" id="ABT16849.1"/>
    </source>
</evidence>
<proteinExistence type="predicted"/>
<organism evidence="1 2">
    <name type="scientific">Chlorovirus heliozoae</name>
    <dbReference type="NCBI Taxonomy" id="322019"/>
    <lineage>
        <taxon>Viruses</taxon>
        <taxon>Varidnaviria</taxon>
        <taxon>Bamfordvirae</taxon>
        <taxon>Nucleocytoviricota</taxon>
        <taxon>Megaviricetes</taxon>
        <taxon>Algavirales</taxon>
        <taxon>Phycodnaviridae</taxon>
        <taxon>Chlorovirus</taxon>
    </lineage>
</organism>
<protein>
    <submittedName>
        <fullName evidence="1">Uncharacterized protein Z715L</fullName>
    </submittedName>
</protein>
<dbReference type="EMBL" id="EF101928">
    <property type="protein sequence ID" value="ABT16849.1"/>
    <property type="molecule type" value="Genomic_DNA"/>
</dbReference>
<accession>A7K9X5</accession>
<reference evidence="1 2" key="1">
    <citation type="submission" date="2006-09" db="EMBL/GenBank/DDBJ databases">
        <title>Sequence and annotation of the 288-kb ATCV-1 virus that infects an endosymbiotic Chlorella strain of the heliozoon Acanthocystis turfacea.</title>
        <authorList>
            <person name="Fitzgerald L.A."/>
            <person name="Graves M.V."/>
            <person name="Li X."/>
            <person name="Pfitzner A.J.P."/>
            <person name="Hartigan J."/>
            <person name="Van Etten J.L."/>
        </authorList>
    </citation>
    <scope>NUCLEOTIDE SEQUENCE [LARGE SCALE GENOMIC DNA]</scope>
    <source>
        <strain evidence="1 2">ATCV-1</strain>
    </source>
</reference>
<evidence type="ECO:0000313" key="2">
    <source>
        <dbReference type="Proteomes" id="UP000202420"/>
    </source>
</evidence>
<name>A7K9X5_9PHYC</name>
<gene>
    <name evidence="1" type="primary">Z715L</name>
    <name evidence="1" type="ORF">ATCV1_Z715L</name>
</gene>
<dbReference type="KEGG" id="vg:5470457"/>
<dbReference type="GeneID" id="5470457"/>
<dbReference type="RefSeq" id="YP_001427196.1">
    <property type="nucleotide sequence ID" value="NC_008724.1"/>
</dbReference>
<dbReference type="Proteomes" id="UP000202420">
    <property type="component" value="Segment"/>
</dbReference>